<sequence length="194" mass="22143">MLIDKYSSLLQTAGCFEYPPSVEGKQNIVKDFIQWYIIYRNQYSIQRFRDGLSTLDVINALEQHPIVFTPYMCFGVEKLTPESLEAIFKAQLSDSTRRQEETRIIGYWRDYLLDTGEQEAGLSLQDILMFATGLDSLPPSTIVPQPKLCFERTSSYPIASTCTNTIKLPMSKCYEDFKNAMDFGIQNSPGFGLQ</sequence>
<evidence type="ECO:0000256" key="3">
    <source>
        <dbReference type="PROSITE-ProRule" id="PRU00104"/>
    </source>
</evidence>
<dbReference type="Proteomes" id="UP000324632">
    <property type="component" value="Chromosome 5"/>
</dbReference>
<evidence type="ECO:0000256" key="1">
    <source>
        <dbReference type="ARBA" id="ARBA00022679"/>
    </source>
</evidence>
<proteinExistence type="predicted"/>
<dbReference type="InterPro" id="IPR000569">
    <property type="entry name" value="HECT_dom"/>
</dbReference>
<accession>A0A5A9PFX9</accession>
<comment type="caution">
    <text evidence="5">The sequence shown here is derived from an EMBL/GenBank/DDBJ whole genome shotgun (WGS) entry which is preliminary data.</text>
</comment>
<dbReference type="PROSITE" id="PS50237">
    <property type="entry name" value="HECT"/>
    <property type="match status" value="1"/>
</dbReference>
<dbReference type="SUPFAM" id="SSF56204">
    <property type="entry name" value="Hect, E3 ligase catalytic domain"/>
    <property type="match status" value="1"/>
</dbReference>
<evidence type="ECO:0000313" key="6">
    <source>
        <dbReference type="Proteomes" id="UP000324632"/>
    </source>
</evidence>
<reference evidence="5 6" key="1">
    <citation type="journal article" date="2019" name="Mol. Ecol. Resour.">
        <title>Chromosome-level genome assembly of Triplophysa tibetana, a fish adapted to the harsh high-altitude environment of the Tibetan Plateau.</title>
        <authorList>
            <person name="Yang X."/>
            <person name="Liu H."/>
            <person name="Ma Z."/>
            <person name="Zou Y."/>
            <person name="Zou M."/>
            <person name="Mao Y."/>
            <person name="Li X."/>
            <person name="Wang H."/>
            <person name="Chen T."/>
            <person name="Wang W."/>
            <person name="Yang R."/>
        </authorList>
    </citation>
    <scope>NUCLEOTIDE SEQUENCE [LARGE SCALE GENOMIC DNA]</scope>
    <source>
        <strain evidence="5">TTIB1903HZAU</strain>
        <tissue evidence="5">Muscle</tissue>
    </source>
</reference>
<dbReference type="GO" id="GO:0004842">
    <property type="term" value="F:ubiquitin-protein transferase activity"/>
    <property type="evidence" value="ECO:0007669"/>
    <property type="project" value="InterPro"/>
</dbReference>
<dbReference type="EMBL" id="SOYY01000005">
    <property type="protein sequence ID" value="KAA0721284.1"/>
    <property type="molecule type" value="Genomic_DNA"/>
</dbReference>
<organism evidence="5 6">
    <name type="scientific">Triplophysa tibetana</name>
    <dbReference type="NCBI Taxonomy" id="1572043"/>
    <lineage>
        <taxon>Eukaryota</taxon>
        <taxon>Metazoa</taxon>
        <taxon>Chordata</taxon>
        <taxon>Craniata</taxon>
        <taxon>Vertebrata</taxon>
        <taxon>Euteleostomi</taxon>
        <taxon>Actinopterygii</taxon>
        <taxon>Neopterygii</taxon>
        <taxon>Teleostei</taxon>
        <taxon>Ostariophysi</taxon>
        <taxon>Cypriniformes</taxon>
        <taxon>Nemacheilidae</taxon>
        <taxon>Triplophysa</taxon>
    </lineage>
</organism>
<keyword evidence="2 3" id="KW-0833">Ubl conjugation pathway</keyword>
<evidence type="ECO:0000259" key="4">
    <source>
        <dbReference type="PROSITE" id="PS50237"/>
    </source>
</evidence>
<dbReference type="AlphaFoldDB" id="A0A5A9PFX9"/>
<keyword evidence="6" id="KW-1185">Reference proteome</keyword>
<name>A0A5A9PFX9_9TELE</name>
<evidence type="ECO:0000256" key="2">
    <source>
        <dbReference type="ARBA" id="ARBA00022786"/>
    </source>
</evidence>
<dbReference type="InterPro" id="IPR035983">
    <property type="entry name" value="Hect_E3_ubiquitin_ligase"/>
</dbReference>
<dbReference type="Gene3D" id="3.30.2410.10">
    <property type="entry name" value="Hect, E3 ligase catalytic domain"/>
    <property type="match status" value="1"/>
</dbReference>
<evidence type="ECO:0000313" key="5">
    <source>
        <dbReference type="EMBL" id="KAA0721284.1"/>
    </source>
</evidence>
<protein>
    <submittedName>
        <fullName evidence="5">G2/M phase-specific E3 ubiquitin-protein ligase</fullName>
    </submittedName>
</protein>
<feature type="active site" description="Glycyl thioester intermediate" evidence="3">
    <location>
        <position position="162"/>
    </location>
</feature>
<keyword evidence="1" id="KW-0808">Transferase</keyword>
<dbReference type="Pfam" id="PF00632">
    <property type="entry name" value="HECT"/>
    <property type="match status" value="1"/>
</dbReference>
<gene>
    <name evidence="5" type="ORF">E1301_Tti022156</name>
</gene>
<feature type="domain" description="HECT" evidence="4">
    <location>
        <begin position="125"/>
        <end position="194"/>
    </location>
</feature>